<keyword evidence="1" id="KW-0472">Membrane</keyword>
<evidence type="ECO:0000256" key="1">
    <source>
        <dbReference type="SAM" id="Phobius"/>
    </source>
</evidence>
<evidence type="ECO:0000313" key="3">
    <source>
        <dbReference type="Proteomes" id="UP000295367"/>
    </source>
</evidence>
<feature type="transmembrane region" description="Helical" evidence="1">
    <location>
        <begin position="170"/>
        <end position="189"/>
    </location>
</feature>
<keyword evidence="1" id="KW-1133">Transmembrane helix</keyword>
<reference evidence="2 3" key="1">
    <citation type="submission" date="2019-03" db="EMBL/GenBank/DDBJ databases">
        <title>Genomic Encyclopedia of Type Strains, Phase IV (KMG-IV): sequencing the most valuable type-strain genomes for metagenomic binning, comparative biology and taxonomic classification.</title>
        <authorList>
            <person name="Goeker M."/>
        </authorList>
    </citation>
    <scope>NUCLEOTIDE SEQUENCE [LARGE SCALE GENOMIC DNA]</scope>
    <source>
        <strain evidence="2 3">DSM 100309</strain>
    </source>
</reference>
<name>A0A4R3XTI4_9PROT</name>
<dbReference type="EMBL" id="SMCO01000017">
    <property type="protein sequence ID" value="TCV82985.1"/>
    <property type="molecule type" value="Genomic_DNA"/>
</dbReference>
<accession>A0A4R3XTI4</accession>
<dbReference type="AlphaFoldDB" id="A0A4R3XTI4"/>
<keyword evidence="1" id="KW-0812">Transmembrane</keyword>
<gene>
    <name evidence="2" type="ORF">EDC63_11720</name>
</gene>
<feature type="transmembrane region" description="Helical" evidence="1">
    <location>
        <begin position="137"/>
        <end position="158"/>
    </location>
</feature>
<feature type="transmembrane region" description="Helical" evidence="1">
    <location>
        <begin position="221"/>
        <end position="240"/>
    </location>
</feature>
<proteinExistence type="predicted"/>
<dbReference type="OrthoDB" id="8779265at2"/>
<protein>
    <submittedName>
        <fullName evidence="2">Uncharacterized protein</fullName>
    </submittedName>
</protein>
<dbReference type="Proteomes" id="UP000295367">
    <property type="component" value="Unassembled WGS sequence"/>
</dbReference>
<keyword evidence="3" id="KW-1185">Reference proteome</keyword>
<evidence type="ECO:0000313" key="2">
    <source>
        <dbReference type="EMBL" id="TCV82985.1"/>
    </source>
</evidence>
<comment type="caution">
    <text evidence="2">The sequence shown here is derived from an EMBL/GenBank/DDBJ whole genome shotgun (WGS) entry which is preliminary data.</text>
</comment>
<organism evidence="2 3">
    <name type="scientific">Sulfurirhabdus autotrophica</name>
    <dbReference type="NCBI Taxonomy" id="1706046"/>
    <lineage>
        <taxon>Bacteria</taxon>
        <taxon>Pseudomonadati</taxon>
        <taxon>Pseudomonadota</taxon>
        <taxon>Betaproteobacteria</taxon>
        <taxon>Nitrosomonadales</taxon>
        <taxon>Sulfuricellaceae</taxon>
        <taxon>Sulfurirhabdus</taxon>
    </lineage>
</organism>
<sequence length="263" mass="30201">MVWFKDEMDYARESLQQTSESAIERAGDKLSQVVREGITGASGELKDVVLGASREVDAKLDKISTELHNQRSFTKSDVKELVDYAADKLSVTIDARIHVMKEEITSLVQTKVEYLKKEVDDFFVQRQQDLARERRRLIANVLIAVSASVVVGVMSLMYQRYAQGSLNLFGIFRVVFASLAGGYSVYMLVKLVQRYTRMSEHKKDLVYLSMRYWGVLRPESIFSHLMLMFFLLLMFGLLFFPEQLARFSGSDTIAHWVRLLRGE</sequence>
<dbReference type="RefSeq" id="WP_124944859.1">
    <property type="nucleotide sequence ID" value="NZ_BHVT01000003.1"/>
</dbReference>